<keyword evidence="1" id="KW-0812">Transmembrane</keyword>
<dbReference type="InterPro" id="IPR036259">
    <property type="entry name" value="MFS_trans_sf"/>
</dbReference>
<dbReference type="Proteomes" id="UP000886998">
    <property type="component" value="Unassembled WGS sequence"/>
</dbReference>
<comment type="caution">
    <text evidence="2">The sequence shown here is derived from an EMBL/GenBank/DDBJ whole genome shotgun (WGS) entry which is preliminary data.</text>
</comment>
<reference evidence="2" key="1">
    <citation type="submission" date="2020-08" db="EMBL/GenBank/DDBJ databases">
        <title>Multicomponent nature underlies the extraordinary mechanical properties of spider dragline silk.</title>
        <authorList>
            <person name="Kono N."/>
            <person name="Nakamura H."/>
            <person name="Mori M."/>
            <person name="Yoshida Y."/>
            <person name="Ohtoshi R."/>
            <person name="Malay A.D."/>
            <person name="Moran D.A.P."/>
            <person name="Tomita M."/>
            <person name="Numata K."/>
            <person name="Arakawa K."/>
        </authorList>
    </citation>
    <scope>NUCLEOTIDE SEQUENCE</scope>
</reference>
<accession>A0A8X7CK41</accession>
<name>A0A8X7CK41_9ARAC</name>
<keyword evidence="3" id="KW-1185">Reference proteome</keyword>
<dbReference type="EMBL" id="BMAV01018173">
    <property type="protein sequence ID" value="GFY70311.1"/>
    <property type="molecule type" value="Genomic_DNA"/>
</dbReference>
<gene>
    <name evidence="2" type="primary">AVEN_32664_1</name>
    <name evidence="2" type="ORF">TNIN_90151</name>
</gene>
<organism evidence="2 3">
    <name type="scientific">Trichonephila inaurata madagascariensis</name>
    <dbReference type="NCBI Taxonomy" id="2747483"/>
    <lineage>
        <taxon>Eukaryota</taxon>
        <taxon>Metazoa</taxon>
        <taxon>Ecdysozoa</taxon>
        <taxon>Arthropoda</taxon>
        <taxon>Chelicerata</taxon>
        <taxon>Arachnida</taxon>
        <taxon>Araneae</taxon>
        <taxon>Araneomorphae</taxon>
        <taxon>Entelegynae</taxon>
        <taxon>Araneoidea</taxon>
        <taxon>Nephilidae</taxon>
        <taxon>Trichonephila</taxon>
        <taxon>Trichonephila inaurata</taxon>
    </lineage>
</organism>
<evidence type="ECO:0000256" key="1">
    <source>
        <dbReference type="SAM" id="Phobius"/>
    </source>
</evidence>
<dbReference type="SUPFAM" id="SSF103473">
    <property type="entry name" value="MFS general substrate transporter"/>
    <property type="match status" value="1"/>
</dbReference>
<keyword evidence="1" id="KW-1133">Transmembrane helix</keyword>
<dbReference type="OrthoDB" id="6429771at2759"/>
<evidence type="ECO:0008006" key="4">
    <source>
        <dbReference type="Google" id="ProtNLM"/>
    </source>
</evidence>
<dbReference type="AlphaFoldDB" id="A0A8X7CK41"/>
<proteinExistence type="predicted"/>
<sequence length="121" mass="13389">LINELFVITENLDILSLFAGEKHEECTARLSSLLYLAALTRYNVGRSQASFPFILCYTIRNLAGPLIGYLGTQFRIHLVIVWGSVLAFIGIGGCYFAEDIYTVIILWGVVFAIGFGMASVF</sequence>
<keyword evidence="1" id="KW-0472">Membrane</keyword>
<feature type="transmembrane region" description="Helical" evidence="1">
    <location>
        <begin position="103"/>
        <end position="120"/>
    </location>
</feature>
<feature type="transmembrane region" description="Helical" evidence="1">
    <location>
        <begin position="76"/>
        <end position="96"/>
    </location>
</feature>
<feature type="non-terminal residue" evidence="2">
    <location>
        <position position="1"/>
    </location>
</feature>
<evidence type="ECO:0000313" key="3">
    <source>
        <dbReference type="Proteomes" id="UP000886998"/>
    </source>
</evidence>
<evidence type="ECO:0000313" key="2">
    <source>
        <dbReference type="EMBL" id="GFY70311.1"/>
    </source>
</evidence>
<protein>
    <recommendedName>
        <fullName evidence="4">Major facilitator superfamily (MFS) profile domain-containing protein</fullName>
    </recommendedName>
</protein>